<reference evidence="2 3" key="1">
    <citation type="submission" date="2018-10" db="EMBL/GenBank/DDBJ databases">
        <title>Anaerotruncus faecis sp. nov., isolated from human feces.</title>
        <authorList>
            <person name="Wang Y.-J."/>
        </authorList>
    </citation>
    <scope>NUCLEOTIDE SEQUENCE [LARGE SCALE GENOMIC DNA]</scope>
    <source>
        <strain evidence="2 3">22A2-44</strain>
    </source>
</reference>
<feature type="transmembrane region" description="Helical" evidence="1">
    <location>
        <begin position="80"/>
        <end position="99"/>
    </location>
</feature>
<keyword evidence="1" id="KW-0472">Membrane</keyword>
<evidence type="ECO:0000313" key="3">
    <source>
        <dbReference type="Proteomes" id="UP000276301"/>
    </source>
</evidence>
<keyword evidence="1" id="KW-1133">Transmembrane helix</keyword>
<sequence length="257" mass="27185">MGSKDYRARKIEYYGRPMGALNLYIYLLLPVFVVWQAVSFTWRATVASAQFETVTEFLSAFIILVLGAAAWLSVYGVDRYAFFSNIVFLFAAGASRVIQTFFPTLLDGRGVAVSADLQAAVAPAAQAALSISGGLTAFFSSLQEGVAAAAGSSLSIFSGGGMGAMGGMDPSGGMGMAGMGMGMDGMMGGAQAAGNTSLIGKLVGLFVKTGEDFTLFANTVECGLFVLVCLFFLFYFFGNRKFFFSSLEDFRVRDEAG</sequence>
<accession>A0A498CJL7</accession>
<proteinExistence type="predicted"/>
<organism evidence="2 3">
    <name type="scientific">Anaerotruncus massiliensis</name>
    <name type="common">ex Liu et al. 2021</name>
    <dbReference type="NCBI Taxonomy" id="2321404"/>
    <lineage>
        <taxon>Bacteria</taxon>
        <taxon>Bacillati</taxon>
        <taxon>Bacillota</taxon>
        <taxon>Clostridia</taxon>
        <taxon>Eubacteriales</taxon>
        <taxon>Oscillospiraceae</taxon>
        <taxon>Anaerotruncus</taxon>
    </lineage>
</organism>
<feature type="transmembrane region" description="Helical" evidence="1">
    <location>
        <begin position="21"/>
        <end position="42"/>
    </location>
</feature>
<evidence type="ECO:0000313" key="2">
    <source>
        <dbReference type="EMBL" id="RLL07173.1"/>
    </source>
</evidence>
<dbReference type="Proteomes" id="UP000276301">
    <property type="component" value="Unassembled WGS sequence"/>
</dbReference>
<keyword evidence="3" id="KW-1185">Reference proteome</keyword>
<keyword evidence="1" id="KW-0812">Transmembrane</keyword>
<comment type="caution">
    <text evidence="2">The sequence shown here is derived from an EMBL/GenBank/DDBJ whole genome shotgun (WGS) entry which is preliminary data.</text>
</comment>
<evidence type="ECO:0000256" key="1">
    <source>
        <dbReference type="SAM" id="Phobius"/>
    </source>
</evidence>
<gene>
    <name evidence="2" type="ORF">D4A47_13335</name>
</gene>
<name>A0A498CJL7_9FIRM</name>
<feature type="transmembrane region" description="Helical" evidence="1">
    <location>
        <begin position="54"/>
        <end position="73"/>
    </location>
</feature>
<dbReference type="EMBL" id="RCHT01000048">
    <property type="protein sequence ID" value="RLL07173.1"/>
    <property type="molecule type" value="Genomic_DNA"/>
</dbReference>
<dbReference type="AlphaFoldDB" id="A0A498CJL7"/>
<feature type="transmembrane region" description="Helical" evidence="1">
    <location>
        <begin position="146"/>
        <end position="166"/>
    </location>
</feature>
<feature type="transmembrane region" description="Helical" evidence="1">
    <location>
        <begin position="119"/>
        <end position="139"/>
    </location>
</feature>
<feature type="transmembrane region" description="Helical" evidence="1">
    <location>
        <begin position="215"/>
        <end position="237"/>
    </location>
</feature>
<dbReference type="RefSeq" id="WP_121587658.1">
    <property type="nucleotide sequence ID" value="NZ_RCHT01000048.1"/>
</dbReference>
<protein>
    <submittedName>
        <fullName evidence="2">Uncharacterized protein</fullName>
    </submittedName>
</protein>